<dbReference type="GO" id="GO:0000828">
    <property type="term" value="F:inositol hexakisphosphate kinase activity"/>
    <property type="evidence" value="ECO:0007669"/>
    <property type="project" value="TreeGrafter"/>
</dbReference>
<dbReference type="Gene3D" id="3.40.50.11950">
    <property type="match status" value="1"/>
</dbReference>
<accession>A0A915HD94</accession>
<dbReference type="Pfam" id="PF18086">
    <property type="entry name" value="PPIP5K2_N"/>
    <property type="match status" value="1"/>
</dbReference>
<dbReference type="GO" id="GO:0005829">
    <property type="term" value="C:cytosol"/>
    <property type="evidence" value="ECO:0007669"/>
    <property type="project" value="TreeGrafter"/>
</dbReference>
<feature type="domain" description="VIP1 N-terminal" evidence="3">
    <location>
        <begin position="1"/>
        <end position="83"/>
    </location>
</feature>
<dbReference type="WBParaSite" id="nRc.2.0.1.t00040-RA">
    <property type="protein sequence ID" value="nRc.2.0.1.t00040-RA"/>
    <property type="gene ID" value="nRc.2.0.1.g00040"/>
</dbReference>
<comment type="catalytic activity">
    <reaction evidence="2">
        <text>1D-myo-inositol hexakisphosphate + ATP = 1-diphospho-1D-myo-inositol 2,3,4,5,6-pentakisphosphate + ADP</text>
        <dbReference type="Rhea" id="RHEA:37459"/>
        <dbReference type="ChEBI" id="CHEBI:30616"/>
        <dbReference type="ChEBI" id="CHEBI:58130"/>
        <dbReference type="ChEBI" id="CHEBI:74946"/>
        <dbReference type="ChEBI" id="CHEBI:456216"/>
        <dbReference type="EC" id="2.7.4.24"/>
    </reaction>
    <physiologicalReaction direction="left-to-right" evidence="2">
        <dbReference type="Rhea" id="RHEA:37460"/>
    </physiologicalReaction>
</comment>
<protein>
    <submittedName>
        <fullName evidence="5">VIP1 N-terminal domain-containing protein</fullName>
    </submittedName>
</protein>
<evidence type="ECO:0000259" key="3">
    <source>
        <dbReference type="Pfam" id="PF18086"/>
    </source>
</evidence>
<sequence>MAKKAKSKPMRSILGKLTEIYGEFLDIVLFPEEIIVNESIENWPWCDALISFHSKDFPLSKAVEYIKLRGVWAVNDLERALDLLNRDATDLFFDNIGSRSEKIASTDADPG</sequence>
<dbReference type="GO" id="GO:0032958">
    <property type="term" value="P:inositol phosphate biosynthetic process"/>
    <property type="evidence" value="ECO:0007669"/>
    <property type="project" value="TreeGrafter"/>
</dbReference>
<dbReference type="GO" id="GO:0033857">
    <property type="term" value="F:5-diphosphoinositol pentakisphosphate 1-kinase activity"/>
    <property type="evidence" value="ECO:0007669"/>
    <property type="project" value="TreeGrafter"/>
</dbReference>
<name>A0A915HD94_ROMCU</name>
<comment type="catalytic activity">
    <reaction evidence="1">
        <text>5-diphospho-1D-myo-inositol 1,2,3,4,6-pentakisphosphate + ATP + H(+) = 1,5-bis(diphospho)-1D-myo-inositol 2,3,4,6-tetrakisphosphate + ADP</text>
        <dbReference type="Rhea" id="RHEA:10276"/>
        <dbReference type="ChEBI" id="CHEBI:15378"/>
        <dbReference type="ChEBI" id="CHEBI:30616"/>
        <dbReference type="ChEBI" id="CHEBI:58628"/>
        <dbReference type="ChEBI" id="CHEBI:77983"/>
        <dbReference type="ChEBI" id="CHEBI:456216"/>
        <dbReference type="EC" id="2.7.4.24"/>
    </reaction>
    <physiologicalReaction direction="left-to-right" evidence="1">
        <dbReference type="Rhea" id="RHEA:10277"/>
    </physiologicalReaction>
</comment>
<dbReference type="PANTHER" id="PTHR12750">
    <property type="entry name" value="DIPHOSPHOINOSITOL PENTAKISPHOSPHATE KINASE"/>
    <property type="match status" value="1"/>
</dbReference>
<dbReference type="PANTHER" id="PTHR12750:SF9">
    <property type="entry name" value="INOSITOL HEXAKISPHOSPHATE AND DIPHOSPHOINOSITOL-PENTAKISPHOSPHATE KINASE"/>
    <property type="match status" value="1"/>
</dbReference>
<dbReference type="InterPro" id="IPR040557">
    <property type="entry name" value="VIP1_N"/>
</dbReference>
<dbReference type="GO" id="GO:0006020">
    <property type="term" value="P:inositol metabolic process"/>
    <property type="evidence" value="ECO:0007669"/>
    <property type="project" value="TreeGrafter"/>
</dbReference>
<dbReference type="Proteomes" id="UP000887565">
    <property type="component" value="Unplaced"/>
</dbReference>
<organism evidence="4 5">
    <name type="scientific">Romanomermis culicivorax</name>
    <name type="common">Nematode worm</name>
    <dbReference type="NCBI Taxonomy" id="13658"/>
    <lineage>
        <taxon>Eukaryota</taxon>
        <taxon>Metazoa</taxon>
        <taxon>Ecdysozoa</taxon>
        <taxon>Nematoda</taxon>
        <taxon>Enoplea</taxon>
        <taxon>Dorylaimia</taxon>
        <taxon>Mermithida</taxon>
        <taxon>Mermithoidea</taxon>
        <taxon>Mermithidae</taxon>
        <taxon>Romanomermis</taxon>
    </lineage>
</organism>
<reference evidence="5" key="1">
    <citation type="submission" date="2022-11" db="UniProtKB">
        <authorList>
            <consortium name="WormBaseParasite"/>
        </authorList>
    </citation>
    <scope>IDENTIFICATION</scope>
</reference>
<dbReference type="InterPro" id="IPR037446">
    <property type="entry name" value="His_Pase_VIP1"/>
</dbReference>
<keyword evidence="4" id="KW-1185">Reference proteome</keyword>
<evidence type="ECO:0000313" key="5">
    <source>
        <dbReference type="WBParaSite" id="nRc.2.0.1.t00040-RA"/>
    </source>
</evidence>
<evidence type="ECO:0000256" key="2">
    <source>
        <dbReference type="ARBA" id="ARBA00034629"/>
    </source>
</evidence>
<dbReference type="OMA" id="WAVNDLE"/>
<evidence type="ECO:0000256" key="1">
    <source>
        <dbReference type="ARBA" id="ARBA00033696"/>
    </source>
</evidence>
<proteinExistence type="predicted"/>
<dbReference type="AlphaFoldDB" id="A0A915HD94"/>
<evidence type="ECO:0000313" key="4">
    <source>
        <dbReference type="Proteomes" id="UP000887565"/>
    </source>
</evidence>